<accession>A0AAE4B0Q8</accession>
<feature type="compositionally biased region" description="Basic residues" evidence="1">
    <location>
        <begin position="295"/>
        <end position="307"/>
    </location>
</feature>
<keyword evidence="2" id="KW-0812">Transmembrane</keyword>
<evidence type="ECO:0000313" key="4">
    <source>
        <dbReference type="EMBL" id="MDQ0370575.1"/>
    </source>
</evidence>
<proteinExistence type="predicted"/>
<dbReference type="AlphaFoldDB" id="A0AAE4B0Q8"/>
<protein>
    <submittedName>
        <fullName evidence="4">Uncharacterized protein</fullName>
    </submittedName>
</protein>
<feature type="chain" id="PRO_5041926497" evidence="3">
    <location>
        <begin position="38"/>
        <end position="307"/>
    </location>
</feature>
<keyword evidence="2" id="KW-1133">Transmembrane helix</keyword>
<organism evidence="4 5">
    <name type="scientific">Catenuloplanes indicus</name>
    <dbReference type="NCBI Taxonomy" id="137267"/>
    <lineage>
        <taxon>Bacteria</taxon>
        <taxon>Bacillati</taxon>
        <taxon>Actinomycetota</taxon>
        <taxon>Actinomycetes</taxon>
        <taxon>Micromonosporales</taxon>
        <taxon>Micromonosporaceae</taxon>
        <taxon>Catenuloplanes</taxon>
    </lineage>
</organism>
<feature type="signal peptide" evidence="3">
    <location>
        <begin position="1"/>
        <end position="37"/>
    </location>
</feature>
<dbReference type="Proteomes" id="UP001240236">
    <property type="component" value="Unassembled WGS sequence"/>
</dbReference>
<evidence type="ECO:0000256" key="3">
    <source>
        <dbReference type="SAM" id="SignalP"/>
    </source>
</evidence>
<dbReference type="RefSeq" id="WP_307246645.1">
    <property type="nucleotide sequence ID" value="NZ_JAUSUZ010000001.1"/>
</dbReference>
<gene>
    <name evidence="4" type="ORF">J2S42_007244</name>
</gene>
<feature type="compositionally biased region" description="Acidic residues" evidence="1">
    <location>
        <begin position="180"/>
        <end position="225"/>
    </location>
</feature>
<sequence>MRSRARAAGGPSWSLRVGAALAGLAGGVVLAAAPAHAEPGQVDLRISDDLATDDVPREATLRVTRTDEGCVRVQTLMTVQMSGLERDEIEIAVNEDGVWIPLNTVQLTDDAVSSVPVVPVNSQLCENQRIQVRYRVTFFRTAPDGRVDFIGEAFDAAGDRLDRASANRQVLQGTGNARSDDEDEDEDENAAQDDDSTVDEEETVEPSPDDEETAEAGAAQEDDTDAPATGPGDQAAGVDLTTAEGQTTFFNGLGPLIIVVGVGMTGVGGALLVTVMRRSRTDALPDEDDGFGPPVRRRGVLSPTLRR</sequence>
<feature type="transmembrane region" description="Helical" evidence="2">
    <location>
        <begin position="253"/>
        <end position="275"/>
    </location>
</feature>
<feature type="compositionally biased region" description="Polar residues" evidence="1">
    <location>
        <begin position="166"/>
        <end position="177"/>
    </location>
</feature>
<feature type="region of interest" description="Disordered" evidence="1">
    <location>
        <begin position="284"/>
        <end position="307"/>
    </location>
</feature>
<comment type="caution">
    <text evidence="4">The sequence shown here is derived from an EMBL/GenBank/DDBJ whole genome shotgun (WGS) entry which is preliminary data.</text>
</comment>
<dbReference type="EMBL" id="JAUSUZ010000001">
    <property type="protein sequence ID" value="MDQ0370575.1"/>
    <property type="molecule type" value="Genomic_DNA"/>
</dbReference>
<evidence type="ECO:0000256" key="2">
    <source>
        <dbReference type="SAM" id="Phobius"/>
    </source>
</evidence>
<feature type="region of interest" description="Disordered" evidence="1">
    <location>
        <begin position="165"/>
        <end position="237"/>
    </location>
</feature>
<keyword evidence="2" id="KW-0472">Membrane</keyword>
<name>A0AAE4B0Q8_9ACTN</name>
<keyword evidence="3" id="KW-0732">Signal</keyword>
<evidence type="ECO:0000313" key="5">
    <source>
        <dbReference type="Proteomes" id="UP001240236"/>
    </source>
</evidence>
<keyword evidence="5" id="KW-1185">Reference proteome</keyword>
<reference evidence="4 5" key="1">
    <citation type="submission" date="2023-07" db="EMBL/GenBank/DDBJ databases">
        <title>Sequencing the genomes of 1000 actinobacteria strains.</title>
        <authorList>
            <person name="Klenk H.-P."/>
        </authorList>
    </citation>
    <scope>NUCLEOTIDE SEQUENCE [LARGE SCALE GENOMIC DNA]</scope>
    <source>
        <strain evidence="4 5">DSM 44709</strain>
    </source>
</reference>
<evidence type="ECO:0000256" key="1">
    <source>
        <dbReference type="SAM" id="MobiDB-lite"/>
    </source>
</evidence>